<feature type="non-terminal residue" evidence="1">
    <location>
        <position position="55"/>
    </location>
</feature>
<gene>
    <name evidence="1" type="ORF">L917_01221</name>
</gene>
<dbReference type="Proteomes" id="UP000054423">
    <property type="component" value="Unassembled WGS sequence"/>
</dbReference>
<dbReference type="AlphaFoldDB" id="W2M034"/>
<evidence type="ECO:0000313" key="1">
    <source>
        <dbReference type="EMBL" id="ETM02280.1"/>
    </source>
</evidence>
<reference evidence="1" key="1">
    <citation type="submission" date="2013-11" db="EMBL/GenBank/DDBJ databases">
        <title>The Genome Sequence of Phytophthora parasitica CHvinca01.</title>
        <authorList>
            <consortium name="The Broad Institute Genomics Platform"/>
            <person name="Russ C."/>
            <person name="Tyler B."/>
            <person name="Panabieres F."/>
            <person name="Shan W."/>
            <person name="Tripathy S."/>
            <person name="Grunwald N."/>
            <person name="Machado M."/>
            <person name="Johnson C.S."/>
            <person name="Arredondo F."/>
            <person name="Hong C."/>
            <person name="Coffey M."/>
            <person name="Young S.K."/>
            <person name="Zeng Q."/>
            <person name="Gargeya S."/>
            <person name="Fitzgerald M."/>
            <person name="Abouelleil A."/>
            <person name="Alvarado L."/>
            <person name="Chapman S.B."/>
            <person name="Gainer-Dewar J."/>
            <person name="Goldberg J."/>
            <person name="Griggs A."/>
            <person name="Gujja S."/>
            <person name="Hansen M."/>
            <person name="Howarth C."/>
            <person name="Imamovic A."/>
            <person name="Ireland A."/>
            <person name="Larimer J."/>
            <person name="McCowan C."/>
            <person name="Murphy C."/>
            <person name="Pearson M."/>
            <person name="Poon T.W."/>
            <person name="Priest M."/>
            <person name="Roberts A."/>
            <person name="Saif S."/>
            <person name="Shea T."/>
            <person name="Sykes S."/>
            <person name="Wortman J."/>
            <person name="Nusbaum C."/>
            <person name="Birren B."/>
        </authorList>
    </citation>
    <scope>NUCLEOTIDE SEQUENCE [LARGE SCALE GENOMIC DNA]</scope>
    <source>
        <strain evidence="1">CHvinca01</strain>
    </source>
</reference>
<name>W2M034_PHYNI</name>
<sequence length="55" mass="6327">ADTFGLKLRALVLRRLGLGRDREFWHNWKLLDLSVYSLCVGHGWIFNLWGSAPAT</sequence>
<organism evidence="1">
    <name type="scientific">Phytophthora nicotianae</name>
    <name type="common">Potato buckeye rot agent</name>
    <name type="synonym">Phytophthora parasitica</name>
    <dbReference type="NCBI Taxonomy" id="4792"/>
    <lineage>
        <taxon>Eukaryota</taxon>
        <taxon>Sar</taxon>
        <taxon>Stramenopiles</taxon>
        <taxon>Oomycota</taxon>
        <taxon>Peronosporomycetes</taxon>
        <taxon>Peronosporales</taxon>
        <taxon>Peronosporaceae</taxon>
        <taxon>Phytophthora</taxon>
    </lineage>
</organism>
<protein>
    <submittedName>
        <fullName evidence="1">Uncharacterized protein</fullName>
    </submittedName>
</protein>
<feature type="non-terminal residue" evidence="1">
    <location>
        <position position="1"/>
    </location>
</feature>
<proteinExistence type="predicted"/>
<dbReference type="EMBL" id="KI677441">
    <property type="protein sequence ID" value="ETM02280.1"/>
    <property type="molecule type" value="Genomic_DNA"/>
</dbReference>
<accession>W2M034</accession>